<dbReference type="Proteomes" id="UP000580891">
    <property type="component" value="Unassembled WGS sequence"/>
</dbReference>
<feature type="signal peptide" evidence="1">
    <location>
        <begin position="1"/>
        <end position="26"/>
    </location>
</feature>
<organism evidence="2 3">
    <name type="scientific">[Anoxybacillus] calidus</name>
    <dbReference type="NCBI Taxonomy" id="575178"/>
    <lineage>
        <taxon>Bacteria</taxon>
        <taxon>Bacillati</taxon>
        <taxon>Bacillota</taxon>
        <taxon>Bacilli</taxon>
        <taxon>Bacillales</taxon>
        <taxon>Anoxybacillaceae</taxon>
        <taxon>Paranoxybacillus</taxon>
    </lineage>
</organism>
<evidence type="ECO:0000313" key="3">
    <source>
        <dbReference type="Proteomes" id="UP000580891"/>
    </source>
</evidence>
<gene>
    <name evidence="2" type="ORF">HNQ85_002238</name>
</gene>
<dbReference type="AlphaFoldDB" id="A0A7V9Z122"/>
<sequence length="173" mass="19307">MKKLNSWKFCLVVGMLVLFSVGCSRASMEKDIQLSGTVKTFAEKVVVNGQSNLPEGAVIQASLKEEGGQTAREVTEKVAKDGTFSIVLKRPVLNEEYELSVAFLPELQPKHVERVYGKKGENIKKSDIVVEYKRNGKRYRGIMLYDRIFANDGISIGQQTILSKEMPAKLPKP</sequence>
<dbReference type="EMBL" id="JACDUU010000005">
    <property type="protein sequence ID" value="MBA2871948.1"/>
    <property type="molecule type" value="Genomic_DNA"/>
</dbReference>
<evidence type="ECO:0000256" key="1">
    <source>
        <dbReference type="SAM" id="SignalP"/>
    </source>
</evidence>
<accession>A0A7V9Z122</accession>
<name>A0A7V9Z122_9BACL</name>
<reference evidence="2 3" key="1">
    <citation type="submission" date="2020-07" db="EMBL/GenBank/DDBJ databases">
        <title>Genomic Encyclopedia of Type Strains, Phase IV (KMG-IV): sequencing the most valuable type-strain genomes for metagenomic binning, comparative biology and taxonomic classification.</title>
        <authorList>
            <person name="Goeker M."/>
        </authorList>
    </citation>
    <scope>NUCLEOTIDE SEQUENCE [LARGE SCALE GENOMIC DNA]</scope>
    <source>
        <strain evidence="2 3">DSM 25220</strain>
    </source>
</reference>
<proteinExistence type="predicted"/>
<feature type="chain" id="PRO_5038559047" description="Lipoprotein" evidence="1">
    <location>
        <begin position="27"/>
        <end position="173"/>
    </location>
</feature>
<evidence type="ECO:0008006" key="4">
    <source>
        <dbReference type="Google" id="ProtNLM"/>
    </source>
</evidence>
<protein>
    <recommendedName>
        <fullName evidence="4">Lipoprotein</fullName>
    </recommendedName>
</protein>
<comment type="caution">
    <text evidence="2">The sequence shown here is derived from an EMBL/GenBank/DDBJ whole genome shotgun (WGS) entry which is preliminary data.</text>
</comment>
<keyword evidence="3" id="KW-1185">Reference proteome</keyword>
<evidence type="ECO:0000313" key="2">
    <source>
        <dbReference type="EMBL" id="MBA2871948.1"/>
    </source>
</evidence>
<keyword evidence="1" id="KW-0732">Signal</keyword>
<dbReference type="PROSITE" id="PS51257">
    <property type="entry name" value="PROKAR_LIPOPROTEIN"/>
    <property type="match status" value="1"/>
</dbReference>